<evidence type="ECO:0000313" key="16">
    <source>
        <dbReference type="Proteomes" id="UP001187415"/>
    </source>
</evidence>
<keyword evidence="4 13" id="KW-0732">Signal</keyword>
<dbReference type="InterPro" id="IPR007110">
    <property type="entry name" value="Ig-like_dom"/>
</dbReference>
<gene>
    <name evidence="15" type="ORF">Q5P01_000077</name>
</gene>
<name>A0AA88IHH3_CHASR</name>
<feature type="domain" description="Ig-like" evidence="14">
    <location>
        <begin position="5"/>
        <end position="130"/>
    </location>
</feature>
<feature type="region of interest" description="Disordered" evidence="11">
    <location>
        <begin position="144"/>
        <end position="166"/>
    </location>
</feature>
<feature type="chain" id="PRO_5041705183" description="Ig-like domain-containing protein" evidence="13">
    <location>
        <begin position="24"/>
        <end position="206"/>
    </location>
</feature>
<keyword evidence="16" id="KW-1185">Reference proteome</keyword>
<dbReference type="GO" id="GO:0071222">
    <property type="term" value="P:cellular response to lipopolysaccharide"/>
    <property type="evidence" value="ECO:0007669"/>
    <property type="project" value="TreeGrafter"/>
</dbReference>
<dbReference type="SMART" id="SM00406">
    <property type="entry name" value="IGv"/>
    <property type="match status" value="1"/>
</dbReference>
<dbReference type="InterPro" id="IPR003599">
    <property type="entry name" value="Ig_sub"/>
</dbReference>
<dbReference type="PROSITE" id="PS50835">
    <property type="entry name" value="IG_LIKE"/>
    <property type="match status" value="1"/>
</dbReference>
<evidence type="ECO:0000256" key="10">
    <source>
        <dbReference type="ARBA" id="ARBA00023319"/>
    </source>
</evidence>
<dbReference type="InterPro" id="IPR013106">
    <property type="entry name" value="Ig_V-set"/>
</dbReference>
<evidence type="ECO:0000256" key="3">
    <source>
        <dbReference type="ARBA" id="ARBA00022692"/>
    </source>
</evidence>
<keyword evidence="7" id="KW-1015">Disulfide bond</keyword>
<dbReference type="GO" id="GO:0009897">
    <property type="term" value="C:external side of plasma membrane"/>
    <property type="evidence" value="ECO:0007669"/>
    <property type="project" value="TreeGrafter"/>
</dbReference>
<dbReference type="InterPro" id="IPR036179">
    <property type="entry name" value="Ig-like_dom_sf"/>
</dbReference>
<dbReference type="AlphaFoldDB" id="A0AA88IHH3"/>
<dbReference type="PANTHER" id="PTHR25466:SF14">
    <property type="entry name" value="BUTYROPHILIN SUBFAMILY 2 MEMBER A2-LIKE-RELATED"/>
    <property type="match status" value="1"/>
</dbReference>
<dbReference type="InterPro" id="IPR051713">
    <property type="entry name" value="T-cell_Activation_Regulation"/>
</dbReference>
<dbReference type="GO" id="GO:0007166">
    <property type="term" value="P:cell surface receptor signaling pathway"/>
    <property type="evidence" value="ECO:0007669"/>
    <property type="project" value="TreeGrafter"/>
</dbReference>
<reference evidence="15" key="1">
    <citation type="submission" date="2023-07" db="EMBL/GenBank/DDBJ databases">
        <title>Chromosome-level Genome Assembly of Striped Snakehead (Channa striata).</title>
        <authorList>
            <person name="Liu H."/>
        </authorList>
    </citation>
    <scope>NUCLEOTIDE SEQUENCE</scope>
    <source>
        <strain evidence="15">Gz</strain>
        <tissue evidence="15">Muscle</tissue>
    </source>
</reference>
<dbReference type="Gene3D" id="2.60.40.10">
    <property type="entry name" value="Immunoglobulins"/>
    <property type="match status" value="1"/>
</dbReference>
<evidence type="ECO:0000256" key="1">
    <source>
        <dbReference type="ARBA" id="ARBA00004251"/>
    </source>
</evidence>
<evidence type="ECO:0000256" key="4">
    <source>
        <dbReference type="ARBA" id="ARBA00022729"/>
    </source>
</evidence>
<feature type="compositionally biased region" description="Basic and acidic residues" evidence="11">
    <location>
        <begin position="152"/>
        <end position="166"/>
    </location>
</feature>
<feature type="transmembrane region" description="Helical" evidence="12">
    <location>
        <begin position="174"/>
        <end position="197"/>
    </location>
</feature>
<evidence type="ECO:0000256" key="5">
    <source>
        <dbReference type="ARBA" id="ARBA00022989"/>
    </source>
</evidence>
<accession>A0AA88IHH3</accession>
<dbReference type="GO" id="GO:0042130">
    <property type="term" value="P:negative regulation of T cell proliferation"/>
    <property type="evidence" value="ECO:0007669"/>
    <property type="project" value="TreeGrafter"/>
</dbReference>
<evidence type="ECO:0000256" key="6">
    <source>
        <dbReference type="ARBA" id="ARBA00023136"/>
    </source>
</evidence>
<keyword evidence="3 12" id="KW-0812">Transmembrane</keyword>
<comment type="caution">
    <text evidence="15">The sequence shown here is derived from an EMBL/GenBank/DDBJ whole genome shotgun (WGS) entry which is preliminary data.</text>
</comment>
<evidence type="ECO:0000256" key="13">
    <source>
        <dbReference type="SAM" id="SignalP"/>
    </source>
</evidence>
<keyword evidence="10" id="KW-0393">Immunoglobulin domain</keyword>
<protein>
    <recommendedName>
        <fullName evidence="14">Ig-like domain-containing protein</fullName>
    </recommendedName>
</protein>
<evidence type="ECO:0000256" key="2">
    <source>
        <dbReference type="ARBA" id="ARBA00022475"/>
    </source>
</evidence>
<dbReference type="GO" id="GO:0042102">
    <property type="term" value="P:positive regulation of T cell proliferation"/>
    <property type="evidence" value="ECO:0007669"/>
    <property type="project" value="TreeGrafter"/>
</dbReference>
<evidence type="ECO:0000256" key="7">
    <source>
        <dbReference type="ARBA" id="ARBA00023157"/>
    </source>
</evidence>
<keyword evidence="2" id="KW-1003">Cell membrane</keyword>
<evidence type="ECO:0000256" key="11">
    <source>
        <dbReference type="SAM" id="MobiDB-lite"/>
    </source>
</evidence>
<keyword evidence="9" id="KW-0325">Glycoprotein</keyword>
<keyword evidence="8" id="KW-0675">Receptor</keyword>
<dbReference type="GO" id="GO:0031295">
    <property type="term" value="P:T cell costimulation"/>
    <property type="evidence" value="ECO:0007669"/>
    <property type="project" value="TreeGrafter"/>
</dbReference>
<feature type="signal peptide" evidence="13">
    <location>
        <begin position="1"/>
        <end position="23"/>
    </location>
</feature>
<keyword evidence="6 12" id="KW-0472">Membrane</keyword>
<dbReference type="Pfam" id="PF07686">
    <property type="entry name" value="V-set"/>
    <property type="match status" value="1"/>
</dbReference>
<proteinExistence type="predicted"/>
<dbReference type="GO" id="GO:0006955">
    <property type="term" value="P:immune response"/>
    <property type="evidence" value="ECO:0007669"/>
    <property type="project" value="TreeGrafter"/>
</dbReference>
<dbReference type="Proteomes" id="UP001187415">
    <property type="component" value="Unassembled WGS sequence"/>
</dbReference>
<sequence length="206" mass="22343">MVLGPSSSLCWMFLSVYVTVSVSDDVLNITAKPGDTVILPCQAPRNTPVRAVVWIRPDLNDLTVCVYRGRQCEKDDQSPFQGRVEINDDWVKNGNMSLILKNVTINDSGTYECHVIQSESKRKRRDSHLDDAYLIKPKIQLTVRDSGGGAGRTEEGGDKDGGDKDGNNSGHVGLAVGLTVAAAASVAVAVVVGFLIYRKRGKEEPL</sequence>
<dbReference type="PANTHER" id="PTHR25466">
    <property type="entry name" value="T-LYMPHOCYTE ACTIVATION ANTIGEN"/>
    <property type="match status" value="1"/>
</dbReference>
<evidence type="ECO:0000256" key="8">
    <source>
        <dbReference type="ARBA" id="ARBA00023170"/>
    </source>
</evidence>
<dbReference type="SMART" id="SM00409">
    <property type="entry name" value="IG"/>
    <property type="match status" value="1"/>
</dbReference>
<dbReference type="SMART" id="SM00408">
    <property type="entry name" value="IGc2"/>
    <property type="match status" value="1"/>
</dbReference>
<organism evidence="15 16">
    <name type="scientific">Channa striata</name>
    <name type="common">Snakehead murrel</name>
    <name type="synonym">Ophicephalus striatus</name>
    <dbReference type="NCBI Taxonomy" id="64152"/>
    <lineage>
        <taxon>Eukaryota</taxon>
        <taxon>Metazoa</taxon>
        <taxon>Chordata</taxon>
        <taxon>Craniata</taxon>
        <taxon>Vertebrata</taxon>
        <taxon>Euteleostomi</taxon>
        <taxon>Actinopterygii</taxon>
        <taxon>Neopterygii</taxon>
        <taxon>Teleostei</taxon>
        <taxon>Neoteleostei</taxon>
        <taxon>Acanthomorphata</taxon>
        <taxon>Anabantaria</taxon>
        <taxon>Anabantiformes</taxon>
        <taxon>Channoidei</taxon>
        <taxon>Channidae</taxon>
        <taxon>Channa</taxon>
    </lineage>
</organism>
<dbReference type="InterPro" id="IPR013783">
    <property type="entry name" value="Ig-like_fold"/>
</dbReference>
<dbReference type="InterPro" id="IPR003598">
    <property type="entry name" value="Ig_sub2"/>
</dbReference>
<dbReference type="SUPFAM" id="SSF48726">
    <property type="entry name" value="Immunoglobulin"/>
    <property type="match status" value="1"/>
</dbReference>
<evidence type="ECO:0000256" key="9">
    <source>
        <dbReference type="ARBA" id="ARBA00023180"/>
    </source>
</evidence>
<evidence type="ECO:0000259" key="14">
    <source>
        <dbReference type="PROSITE" id="PS50835"/>
    </source>
</evidence>
<comment type="subcellular location">
    <subcellularLocation>
        <location evidence="1">Cell membrane</location>
        <topology evidence="1">Single-pass type I membrane protein</topology>
    </subcellularLocation>
</comment>
<evidence type="ECO:0000256" key="12">
    <source>
        <dbReference type="SAM" id="Phobius"/>
    </source>
</evidence>
<keyword evidence="5 12" id="KW-1133">Transmembrane helix</keyword>
<dbReference type="EMBL" id="JAUPFM010000148">
    <property type="protein sequence ID" value="KAK2812110.1"/>
    <property type="molecule type" value="Genomic_DNA"/>
</dbReference>
<evidence type="ECO:0000313" key="15">
    <source>
        <dbReference type="EMBL" id="KAK2812110.1"/>
    </source>
</evidence>